<keyword evidence="1" id="KW-1133">Transmembrane helix</keyword>
<evidence type="ECO:0000256" key="1">
    <source>
        <dbReference type="SAM" id="Phobius"/>
    </source>
</evidence>
<reference evidence="2 3" key="1">
    <citation type="submission" date="2016-03" db="EMBL/GenBank/DDBJ databases">
        <title>Niastella vici sp. nov., isolated from farmland soil.</title>
        <authorList>
            <person name="Chen L."/>
            <person name="Wang D."/>
            <person name="Yang S."/>
            <person name="Wang G."/>
        </authorList>
    </citation>
    <scope>NUCLEOTIDE SEQUENCE [LARGE SCALE GENOMIC DNA]</scope>
    <source>
        <strain evidence="2 3">DJ57</strain>
    </source>
</reference>
<keyword evidence="1" id="KW-0472">Membrane</keyword>
<dbReference type="Proteomes" id="UP000192796">
    <property type="component" value="Unassembled WGS sequence"/>
</dbReference>
<dbReference type="EMBL" id="LVYD01000110">
    <property type="protein sequence ID" value="OQP57932.1"/>
    <property type="molecule type" value="Genomic_DNA"/>
</dbReference>
<feature type="transmembrane region" description="Helical" evidence="1">
    <location>
        <begin position="64"/>
        <end position="89"/>
    </location>
</feature>
<gene>
    <name evidence="2" type="ORF">A3860_39745</name>
</gene>
<accession>A0A1V9FHV4</accession>
<dbReference type="AlphaFoldDB" id="A0A1V9FHV4"/>
<proteinExistence type="predicted"/>
<evidence type="ECO:0000313" key="2">
    <source>
        <dbReference type="EMBL" id="OQP57932.1"/>
    </source>
</evidence>
<keyword evidence="3" id="KW-1185">Reference proteome</keyword>
<organism evidence="2 3">
    <name type="scientific">Niastella vici</name>
    <dbReference type="NCBI Taxonomy" id="1703345"/>
    <lineage>
        <taxon>Bacteria</taxon>
        <taxon>Pseudomonadati</taxon>
        <taxon>Bacteroidota</taxon>
        <taxon>Chitinophagia</taxon>
        <taxon>Chitinophagales</taxon>
        <taxon>Chitinophagaceae</taxon>
        <taxon>Niastella</taxon>
    </lineage>
</organism>
<name>A0A1V9FHV4_9BACT</name>
<evidence type="ECO:0000313" key="3">
    <source>
        <dbReference type="Proteomes" id="UP000192796"/>
    </source>
</evidence>
<comment type="caution">
    <text evidence="2">The sequence shown here is derived from an EMBL/GenBank/DDBJ whole genome shotgun (WGS) entry which is preliminary data.</text>
</comment>
<protein>
    <submittedName>
        <fullName evidence="2">Uncharacterized protein</fullName>
    </submittedName>
</protein>
<feature type="transmembrane region" description="Helical" evidence="1">
    <location>
        <begin position="24"/>
        <end position="44"/>
    </location>
</feature>
<keyword evidence="1" id="KW-0812">Transmembrane</keyword>
<sequence length="206" mass="23584">MAKPKDVWKDPVGSKLIAEGLKELIKWGWGALIIPLYAFIKAIVTKASFVESLKQTWKSIVNFFIDGFQINLITILLMVAGYILLNILFRKVAKFSKKNAVTSFNSANIWGANIEWKWVKENGEYTIKYGDYKMICPKCFHNLSKEIEDGQYFLKCQNIACDFTSGVYHYEPPSGVRVVADMSTFYFHRALTSTVDAELRKKSIQK</sequence>